<keyword evidence="1" id="KW-0732">Signal</keyword>
<dbReference type="EMBL" id="JAACJM010000097">
    <property type="protein sequence ID" value="KAF5347082.1"/>
    <property type="molecule type" value="Genomic_DNA"/>
</dbReference>
<feature type="chain" id="PRO_5034626248" evidence="1">
    <location>
        <begin position="20"/>
        <end position="64"/>
    </location>
</feature>
<evidence type="ECO:0000313" key="2">
    <source>
        <dbReference type="EMBL" id="KAF5347082.1"/>
    </source>
</evidence>
<reference evidence="2 3" key="1">
    <citation type="journal article" date="2020" name="ISME J.">
        <title>Uncovering the hidden diversity of litter-decomposition mechanisms in mushroom-forming fungi.</title>
        <authorList>
            <person name="Floudas D."/>
            <person name="Bentzer J."/>
            <person name="Ahren D."/>
            <person name="Johansson T."/>
            <person name="Persson P."/>
            <person name="Tunlid A."/>
        </authorList>
    </citation>
    <scope>NUCLEOTIDE SEQUENCE [LARGE SCALE GENOMIC DNA]</scope>
    <source>
        <strain evidence="2 3">CBS 291.85</strain>
    </source>
</reference>
<proteinExistence type="predicted"/>
<protein>
    <submittedName>
        <fullName evidence="2">Uncharacterized protein</fullName>
    </submittedName>
</protein>
<organism evidence="2 3">
    <name type="scientific">Tetrapyrgos nigripes</name>
    <dbReference type="NCBI Taxonomy" id="182062"/>
    <lineage>
        <taxon>Eukaryota</taxon>
        <taxon>Fungi</taxon>
        <taxon>Dikarya</taxon>
        <taxon>Basidiomycota</taxon>
        <taxon>Agaricomycotina</taxon>
        <taxon>Agaricomycetes</taxon>
        <taxon>Agaricomycetidae</taxon>
        <taxon>Agaricales</taxon>
        <taxon>Marasmiineae</taxon>
        <taxon>Marasmiaceae</taxon>
        <taxon>Tetrapyrgos</taxon>
    </lineage>
</organism>
<sequence length="64" mass="7327">MTMGIVGLMLMCKVLEVVPVEDLQGQGERRGIIGVREKMGEVYMQGQKKGLWYRIRFAFAQPPR</sequence>
<comment type="caution">
    <text evidence="2">The sequence shown here is derived from an EMBL/GenBank/DDBJ whole genome shotgun (WGS) entry which is preliminary data.</text>
</comment>
<gene>
    <name evidence="2" type="ORF">D9758_011662</name>
</gene>
<accession>A0A8H5FSG9</accession>
<evidence type="ECO:0000256" key="1">
    <source>
        <dbReference type="SAM" id="SignalP"/>
    </source>
</evidence>
<dbReference type="AlphaFoldDB" id="A0A8H5FSG9"/>
<keyword evidence="3" id="KW-1185">Reference proteome</keyword>
<dbReference type="Proteomes" id="UP000559256">
    <property type="component" value="Unassembled WGS sequence"/>
</dbReference>
<feature type="signal peptide" evidence="1">
    <location>
        <begin position="1"/>
        <end position="19"/>
    </location>
</feature>
<name>A0A8H5FSG9_9AGAR</name>
<evidence type="ECO:0000313" key="3">
    <source>
        <dbReference type="Proteomes" id="UP000559256"/>
    </source>
</evidence>